<evidence type="ECO:0008006" key="3">
    <source>
        <dbReference type="Google" id="ProtNLM"/>
    </source>
</evidence>
<dbReference type="RefSeq" id="WP_260747378.1">
    <property type="nucleotide sequence ID" value="NZ_CP092109.1"/>
</dbReference>
<sequence>MASHPDIREVACQQVLLDDSSVFSVQWLVLPRDLAAEVTPEFLLERYLSYLRRFTASLVRPQRETERLGFRLLGTRRNLIEFNAPEFVADGGRRSVILTIRGGFLVQPDRCDRGRLEFTTEETTEGLRVSLQLSDYCPLLLGSAKPSWVRRRLYRLTQAAIHKVVTVRFLLVLYRELAGPQACVKVVPAQVRKGRPT</sequence>
<proteinExistence type="predicted"/>
<organism evidence="1 2">
    <name type="scientific">Geoalkalibacter halelectricus</name>
    <dbReference type="NCBI Taxonomy" id="2847045"/>
    <lineage>
        <taxon>Bacteria</taxon>
        <taxon>Pseudomonadati</taxon>
        <taxon>Thermodesulfobacteriota</taxon>
        <taxon>Desulfuromonadia</taxon>
        <taxon>Desulfuromonadales</taxon>
        <taxon>Geoalkalibacteraceae</taxon>
        <taxon>Geoalkalibacter</taxon>
    </lineage>
</organism>
<dbReference type="Proteomes" id="UP001060414">
    <property type="component" value="Chromosome"/>
</dbReference>
<dbReference type="EMBL" id="CP092109">
    <property type="protein sequence ID" value="UWZ79023.1"/>
    <property type="molecule type" value="Genomic_DNA"/>
</dbReference>
<evidence type="ECO:0000313" key="1">
    <source>
        <dbReference type="EMBL" id="UWZ79023.1"/>
    </source>
</evidence>
<accession>A0ABY5ZIX4</accession>
<protein>
    <recommendedName>
        <fullName evidence="3">DUF1997 domain-containing protein</fullName>
    </recommendedName>
</protein>
<name>A0ABY5ZIX4_9BACT</name>
<gene>
    <name evidence="1" type="ORF">L9S41_15260</name>
</gene>
<reference evidence="1" key="1">
    <citation type="journal article" date="2022" name="Environ. Microbiol.">
        <title>Geoalkalibacter halelectricus SAP #1 sp. nov. possessing extracellular electron transfer and mineral#reducing capabilities from a haloalkaline environment.</title>
        <authorList>
            <person name="Yadav S."/>
            <person name="Singh R."/>
            <person name="Sundharam S.S."/>
            <person name="Chaudhary S."/>
            <person name="Krishnamurthi S."/>
            <person name="Patil S.A."/>
        </authorList>
    </citation>
    <scope>NUCLEOTIDE SEQUENCE</scope>
    <source>
        <strain evidence="1">SAP-1</strain>
    </source>
</reference>
<keyword evidence="2" id="KW-1185">Reference proteome</keyword>
<evidence type="ECO:0000313" key="2">
    <source>
        <dbReference type="Proteomes" id="UP001060414"/>
    </source>
</evidence>